<gene>
    <name evidence="2" type="ORF">CEXT_630701</name>
</gene>
<evidence type="ECO:0000313" key="3">
    <source>
        <dbReference type="Proteomes" id="UP001054945"/>
    </source>
</evidence>
<name>A0AAV4XY54_CAEEX</name>
<organism evidence="2 3">
    <name type="scientific">Caerostris extrusa</name>
    <name type="common">Bark spider</name>
    <name type="synonym">Caerostris bankana</name>
    <dbReference type="NCBI Taxonomy" id="172846"/>
    <lineage>
        <taxon>Eukaryota</taxon>
        <taxon>Metazoa</taxon>
        <taxon>Ecdysozoa</taxon>
        <taxon>Arthropoda</taxon>
        <taxon>Chelicerata</taxon>
        <taxon>Arachnida</taxon>
        <taxon>Araneae</taxon>
        <taxon>Araneomorphae</taxon>
        <taxon>Entelegynae</taxon>
        <taxon>Araneoidea</taxon>
        <taxon>Araneidae</taxon>
        <taxon>Caerostris</taxon>
    </lineage>
</organism>
<keyword evidence="1" id="KW-0472">Membrane</keyword>
<accession>A0AAV4XY54</accession>
<keyword evidence="1" id="KW-1133">Transmembrane helix</keyword>
<keyword evidence="1" id="KW-0812">Transmembrane</keyword>
<feature type="transmembrane region" description="Helical" evidence="1">
    <location>
        <begin position="61"/>
        <end position="80"/>
    </location>
</feature>
<keyword evidence="3" id="KW-1185">Reference proteome</keyword>
<dbReference type="Gene3D" id="2.60.120.620">
    <property type="entry name" value="q2cbj1_9rhob like domain"/>
    <property type="match status" value="1"/>
</dbReference>
<protein>
    <submittedName>
        <fullName evidence="2">Uncharacterized protein</fullName>
    </submittedName>
</protein>
<comment type="caution">
    <text evidence="2">The sequence shown here is derived from an EMBL/GenBank/DDBJ whole genome shotgun (WGS) entry which is preliminary data.</text>
</comment>
<dbReference type="AlphaFoldDB" id="A0AAV4XY54"/>
<reference evidence="2 3" key="1">
    <citation type="submission" date="2021-06" db="EMBL/GenBank/DDBJ databases">
        <title>Caerostris extrusa draft genome.</title>
        <authorList>
            <person name="Kono N."/>
            <person name="Arakawa K."/>
        </authorList>
    </citation>
    <scope>NUCLEOTIDE SEQUENCE [LARGE SCALE GENOMIC DNA]</scope>
</reference>
<dbReference type="Proteomes" id="UP001054945">
    <property type="component" value="Unassembled WGS sequence"/>
</dbReference>
<evidence type="ECO:0000256" key="1">
    <source>
        <dbReference type="SAM" id="Phobius"/>
    </source>
</evidence>
<evidence type="ECO:0000313" key="2">
    <source>
        <dbReference type="EMBL" id="GIZ00118.1"/>
    </source>
</evidence>
<dbReference type="EMBL" id="BPLR01001121">
    <property type="protein sequence ID" value="GIZ00118.1"/>
    <property type="molecule type" value="Genomic_DNA"/>
</dbReference>
<sequence>MRSLCYCLFSKISAWYLEIRTFASIWYNKLWKMKIPNIQQKMKISPINEERLRKNYTLKMVQKLSAIHLLVVFYLIFFSLKSLLKNLKEEEIEEIEVELKLSDLYQFKQSKDLSTCTDRSIFEDMIYGHFLGMMKRITNMAFKRQSRYFMFLLYSYRSQKLLLIKQELQLVVGFMVLNETKCSVLLNPYYSVSIKYTCITILLILSNITDYTVSCLSEERIEMAEVTTSIRKWSPGSYTLLHDQSFFEFRLPKCGSMF</sequence>
<proteinExistence type="predicted"/>